<dbReference type="GO" id="GO:0004672">
    <property type="term" value="F:protein kinase activity"/>
    <property type="evidence" value="ECO:0007669"/>
    <property type="project" value="InterPro"/>
</dbReference>
<dbReference type="Proteomes" id="UP000249723">
    <property type="component" value="Unassembled WGS sequence"/>
</dbReference>
<accession>A0A2X0N7D3</accession>
<protein>
    <submittedName>
        <fullName evidence="2">BZ3500_MvSof-1268-A1-R1_Chr9g10812 protein</fullName>
    </submittedName>
</protein>
<organism evidence="2 3">
    <name type="scientific">Microbotryum saponariae</name>
    <dbReference type="NCBI Taxonomy" id="289078"/>
    <lineage>
        <taxon>Eukaryota</taxon>
        <taxon>Fungi</taxon>
        <taxon>Dikarya</taxon>
        <taxon>Basidiomycota</taxon>
        <taxon>Pucciniomycotina</taxon>
        <taxon>Microbotryomycetes</taxon>
        <taxon>Microbotryales</taxon>
        <taxon>Microbotryaceae</taxon>
        <taxon>Microbotryum</taxon>
    </lineage>
</organism>
<evidence type="ECO:0000259" key="1">
    <source>
        <dbReference type="Pfam" id="PF01636"/>
    </source>
</evidence>
<dbReference type="InterPro" id="IPR002575">
    <property type="entry name" value="Aminoglycoside_PTrfase"/>
</dbReference>
<dbReference type="InterPro" id="IPR011009">
    <property type="entry name" value="Kinase-like_dom_sf"/>
</dbReference>
<dbReference type="InterPro" id="IPR008266">
    <property type="entry name" value="Tyr_kinase_AS"/>
</dbReference>
<dbReference type="SUPFAM" id="SSF56112">
    <property type="entry name" value="Protein kinase-like (PK-like)"/>
    <property type="match status" value="1"/>
</dbReference>
<dbReference type="Gene3D" id="3.90.1200.10">
    <property type="match status" value="1"/>
</dbReference>
<reference evidence="3" key="1">
    <citation type="submission" date="2016-10" db="EMBL/GenBank/DDBJ databases">
        <authorList>
            <person name="Jeantristanb JTB J.-T."/>
            <person name="Ricardo R."/>
        </authorList>
    </citation>
    <scope>NUCLEOTIDE SEQUENCE [LARGE SCALE GENOMIC DNA]</scope>
</reference>
<feature type="domain" description="Aminoglycoside phosphotransferase" evidence="1">
    <location>
        <begin position="7"/>
        <end position="43"/>
    </location>
</feature>
<proteinExistence type="predicted"/>
<dbReference type="AlphaFoldDB" id="A0A2X0N7D3"/>
<dbReference type="PROSITE" id="PS00109">
    <property type="entry name" value="PROTEIN_KINASE_TYR"/>
    <property type="match status" value="1"/>
</dbReference>
<sequence length="45" mass="5017">MVFEAKPVKLCVIHNDVSAGNVLLRPDDGGFCLIDWGRAYLDLRV</sequence>
<evidence type="ECO:0000313" key="3">
    <source>
        <dbReference type="Proteomes" id="UP000249723"/>
    </source>
</evidence>
<keyword evidence="3" id="KW-1185">Reference proteome</keyword>
<evidence type="ECO:0000313" key="2">
    <source>
        <dbReference type="EMBL" id="SDA00737.1"/>
    </source>
</evidence>
<name>A0A2X0N7D3_9BASI</name>
<gene>
    <name evidence="2" type="ORF">BZ3500_MVSOF-1268-A1-R1_CHR9G10812</name>
</gene>
<dbReference type="EMBL" id="FMWP01000107">
    <property type="protein sequence ID" value="SDA00737.1"/>
    <property type="molecule type" value="Genomic_DNA"/>
</dbReference>
<dbReference type="Pfam" id="PF01636">
    <property type="entry name" value="APH"/>
    <property type="match status" value="1"/>
</dbReference>
<dbReference type="OrthoDB" id="2539497at2759"/>